<dbReference type="InterPro" id="IPR036388">
    <property type="entry name" value="WH-like_DNA-bd_sf"/>
</dbReference>
<gene>
    <name evidence="3" type="ORF">C498_01110</name>
</gene>
<accession>A0A384L2B0</accession>
<dbReference type="EMBL" id="AOHU01000021">
    <property type="protein sequence ID" value="ELY36702.1"/>
    <property type="molecule type" value="Genomic_DNA"/>
</dbReference>
<sequence length="287" mass="32206">MKRHLRVHIVPLWREHDRIVGPIEDDRPDKVYLLEHEDSAVERPTYHEAVVDRIADVVGSPPDVEYLDLFDMYEVMGAVTTIADWHPDDFVRVNVTAGTKRAAVGATMACMDEHTDAEPYVVDPEVRPHGLDAPVTEGFAQASLLTTYQIDSPSPDQVAALAIIEAHDTDAKHAKKKTLITEAARYGLEFMRGRVDGEADDYDPVTGDYNVLDNRVTATLEHQGYVTVTQRGTRRYLELTEEGRQTLRAFRHRAESVVSDLEARTDDPSESVDFALDNPVDALVENR</sequence>
<dbReference type="GeneID" id="8919172"/>
<dbReference type="InterPro" id="IPR054162">
    <property type="entry name" value="DUF6293_C"/>
</dbReference>
<evidence type="ECO:0008006" key="5">
    <source>
        <dbReference type="Google" id="ProtNLM"/>
    </source>
</evidence>
<name>A0A384L2B0_HALVD</name>
<dbReference type="RefSeq" id="WP_004041025.1">
    <property type="nucleotide sequence ID" value="NC_013964.1"/>
</dbReference>
<reference evidence="4" key="1">
    <citation type="submission" date="2012-11" db="EMBL/GenBank/DDBJ databases">
        <authorList>
            <person name="Becker E.A."/>
            <person name="Seitzer P."/>
            <person name="Tritt A."/>
            <person name="Larsen D."/>
            <person name="Yao A."/>
            <person name="Wu D."/>
            <person name="Darling A."/>
            <person name="Eisen J.A."/>
            <person name="Facciotti M.T."/>
        </authorList>
    </citation>
    <scope>NUCLEOTIDE SEQUENCE [LARGE SCALE GENOMIC DNA]</scope>
    <source>
        <strain evidence="4">ATCC 29605 / DSM 3757 / JCM 8879 / NBRC 14742 / NCIMB 2012 / VKM B-1768 / DS2</strain>
    </source>
</reference>
<evidence type="ECO:0000259" key="2">
    <source>
        <dbReference type="Pfam" id="PF22665"/>
    </source>
</evidence>
<dbReference type="Gene3D" id="1.10.10.10">
    <property type="entry name" value="Winged helix-like DNA-binding domain superfamily/Winged helix DNA-binding domain"/>
    <property type="match status" value="1"/>
</dbReference>
<protein>
    <recommendedName>
        <fullName evidence="5">HTH domain protein</fullName>
    </recommendedName>
</protein>
<evidence type="ECO:0000313" key="3">
    <source>
        <dbReference type="EMBL" id="ELY36702.1"/>
    </source>
</evidence>
<evidence type="ECO:0000259" key="1">
    <source>
        <dbReference type="Pfam" id="PF19810"/>
    </source>
</evidence>
<comment type="caution">
    <text evidence="3">The sequence shown here is derived from an EMBL/GenBank/DDBJ whole genome shotgun (WGS) entry which is preliminary data.</text>
</comment>
<dbReference type="Proteomes" id="UP000011532">
    <property type="component" value="Unassembled WGS sequence"/>
</dbReference>
<reference evidence="3 4" key="2">
    <citation type="journal article" date="2014" name="PLoS Genet.">
        <title>Phylogenetically driven sequencing of extremely halophilic archaea reveals strategies for static and dynamic osmo-response.</title>
        <authorList>
            <person name="Becker E.A."/>
            <person name="Seitzer P.M."/>
            <person name="Tritt A."/>
            <person name="Larsen D."/>
            <person name="Krusor M."/>
            <person name="Yao A.I."/>
            <person name="Wu D."/>
            <person name="Madern D."/>
            <person name="Eisen J.A."/>
            <person name="Darling A.E."/>
            <person name="Facciotti M.T."/>
        </authorList>
    </citation>
    <scope>NUCLEOTIDE SEQUENCE [LARGE SCALE GENOMIC DNA]</scope>
    <source>
        <strain evidence="4">ATCC 29605 / DSM 3757 / JCM 8879 / NBRC 14742 / NCIMB 2012 / VKM B-1768 / DS2</strain>
    </source>
</reference>
<dbReference type="InterPro" id="IPR046260">
    <property type="entry name" value="HFX_2341-like_N"/>
</dbReference>
<dbReference type="Pfam" id="PF19810">
    <property type="entry name" value="HFX_2341_N"/>
    <property type="match status" value="1"/>
</dbReference>
<dbReference type="AlphaFoldDB" id="A0A384L2B0"/>
<feature type="domain" description="DUF6293" evidence="2">
    <location>
        <begin position="145"/>
        <end position="250"/>
    </location>
</feature>
<evidence type="ECO:0000313" key="4">
    <source>
        <dbReference type="Proteomes" id="UP000011532"/>
    </source>
</evidence>
<dbReference type="Pfam" id="PF22665">
    <property type="entry name" value="WHD_DUF6293"/>
    <property type="match status" value="1"/>
</dbReference>
<feature type="domain" description="HFX-2341-like N-terminal" evidence="1">
    <location>
        <begin position="6"/>
        <end position="125"/>
    </location>
</feature>
<organism evidence="3 4">
    <name type="scientific">Haloferax volcanii (strain ATCC 29605 / DSM 3757 / JCM 8879 / NBRC 14742 / NCIMB 2012 / VKM B-1768 / DS2)</name>
    <name type="common">Halobacterium volcanii</name>
    <dbReference type="NCBI Taxonomy" id="309800"/>
    <lineage>
        <taxon>Archaea</taxon>
        <taxon>Methanobacteriati</taxon>
        <taxon>Methanobacteriota</taxon>
        <taxon>Stenosarchaea group</taxon>
        <taxon>Halobacteria</taxon>
        <taxon>Halobacteriales</taxon>
        <taxon>Haloferacaceae</taxon>
        <taxon>Haloferax</taxon>
    </lineage>
</organism>
<dbReference type="OrthoDB" id="142096at2157"/>
<proteinExistence type="predicted"/>